<sequence>MTKTTIIIIAVIIIIIIIVLMLNGDNNNDSMYGQVPIDTFKTLPTYPYVSSTYDNYFNKVYANDPTYAQYLENVYGAYNVNFHNGNDHIAQSFANRDPAVVNDTFLNDPAVVGGGKPTNRGVGTVYGTLSSVPTGGIKMYNRYPSVVRRREYFDDGSLSIENAPTIANAPNEVTKIPNTNTTIPVDGVFIPSDTNCLTVLPGKLVISATQNGLSVNQESDGVPTLYAPGSLDPDYIAAEHYCNIGLNEPDSIFGKVKPYDQDMHIFGKSKDYDSYQSQNDFELLNN</sequence>
<evidence type="ECO:0000313" key="2">
    <source>
        <dbReference type="EMBL" id="QKU33733.1"/>
    </source>
</evidence>
<reference evidence="2" key="1">
    <citation type="submission" date="2017-06" db="EMBL/GenBank/DDBJ databases">
        <authorList>
            <person name="Assis F.L."/>
            <person name="Abrahao J.S."/>
            <person name="Silva L."/>
            <person name="Khalil J.B."/>
            <person name="Rodrigues R."/>
            <person name="Silva L.S."/>
            <person name="Boratto P."/>
            <person name="Andrade M."/>
            <person name="Kroon E.G."/>
            <person name="Ribeiro B."/>
            <person name="Bergier I."/>
            <person name="Seligmann H."/>
            <person name="Ghigo E."/>
            <person name="Colson P."/>
            <person name="Levasseur A."/>
            <person name="Raoult D."/>
            <person name="Scola B.L."/>
        </authorList>
    </citation>
    <scope>NUCLEOTIDE SEQUENCE</scope>
    <source>
        <strain evidence="2">Deep ocean</strain>
    </source>
</reference>
<protein>
    <submittedName>
        <fullName evidence="2">Putative ORFan</fullName>
    </submittedName>
</protein>
<keyword evidence="1" id="KW-0812">Transmembrane</keyword>
<evidence type="ECO:0000256" key="1">
    <source>
        <dbReference type="SAM" id="Phobius"/>
    </source>
</evidence>
<proteinExistence type="predicted"/>
<name>A0A6N1NNU3_9VIRU</name>
<dbReference type="GeneID" id="80517032"/>
<dbReference type="EMBL" id="MF405918">
    <property type="protein sequence ID" value="QKU33733.1"/>
    <property type="molecule type" value="Genomic_DNA"/>
</dbReference>
<dbReference type="KEGG" id="vg:80517032"/>
<accession>A0A6N1NNU3</accession>
<organism evidence="2">
    <name type="scientific">Tupanvirus deep ocean</name>
    <dbReference type="NCBI Taxonomy" id="2126984"/>
    <lineage>
        <taxon>Viruses</taxon>
        <taxon>Varidnaviria</taxon>
        <taxon>Bamfordvirae</taxon>
        <taxon>Nucleocytoviricota</taxon>
        <taxon>Megaviricetes</taxon>
        <taxon>Imitervirales</taxon>
        <taxon>Mimiviridae</taxon>
        <taxon>Megamimivirinae</taxon>
        <taxon>Tupanvirus</taxon>
        <taxon>Tupanvirus altamarinense</taxon>
    </lineage>
</organism>
<keyword evidence="1" id="KW-0472">Membrane</keyword>
<dbReference type="RefSeq" id="YP_010780341.1">
    <property type="nucleotide sequence ID" value="NC_075038.1"/>
</dbReference>
<reference evidence="2" key="2">
    <citation type="journal article" date="2018" name="Nat. Commun.">
        <title>Tailed giant Tupanvirus possesses the most complete translational apparatus of the known virosphere.</title>
        <authorList>
            <person name="Abrahao J."/>
            <person name="Silva L."/>
            <person name="Silva L.S."/>
            <person name="Khalil J.Y.B."/>
            <person name="Rodrigues R."/>
            <person name="Arantes T."/>
            <person name="Assis F."/>
            <person name="Boratto P."/>
            <person name="Andrade M."/>
            <person name="Kroon E.G."/>
            <person name="Ribeiro B."/>
            <person name="Bergier I."/>
            <person name="Seligmann H."/>
            <person name="Ghigo E."/>
            <person name="Colson P."/>
            <person name="Levasseur A."/>
            <person name="Kroemer G."/>
            <person name="Raoult D."/>
            <person name="La Scola B."/>
        </authorList>
    </citation>
    <scope>NUCLEOTIDE SEQUENCE [LARGE SCALE GENOMIC DNA]</scope>
    <source>
        <strain evidence="2">Deep ocean</strain>
    </source>
</reference>
<keyword evidence="1" id="KW-1133">Transmembrane helix</keyword>
<feature type="transmembrane region" description="Helical" evidence="1">
    <location>
        <begin position="6"/>
        <end position="24"/>
    </location>
</feature>